<organism evidence="1 2">
    <name type="scientific">Solanum commersonii</name>
    <name type="common">Commerson's wild potato</name>
    <name type="synonym">Commerson's nightshade</name>
    <dbReference type="NCBI Taxonomy" id="4109"/>
    <lineage>
        <taxon>Eukaryota</taxon>
        <taxon>Viridiplantae</taxon>
        <taxon>Streptophyta</taxon>
        <taxon>Embryophyta</taxon>
        <taxon>Tracheophyta</taxon>
        <taxon>Spermatophyta</taxon>
        <taxon>Magnoliopsida</taxon>
        <taxon>eudicotyledons</taxon>
        <taxon>Gunneridae</taxon>
        <taxon>Pentapetalae</taxon>
        <taxon>asterids</taxon>
        <taxon>lamiids</taxon>
        <taxon>Solanales</taxon>
        <taxon>Solanaceae</taxon>
        <taxon>Solanoideae</taxon>
        <taxon>Solaneae</taxon>
        <taxon>Solanum</taxon>
    </lineage>
</organism>
<dbReference type="Proteomes" id="UP000824120">
    <property type="component" value="Chromosome 11"/>
</dbReference>
<gene>
    <name evidence="1" type="ORF">H5410_056690</name>
</gene>
<name>A0A9J5WN06_SOLCO</name>
<feature type="non-terminal residue" evidence="1">
    <location>
        <position position="102"/>
    </location>
</feature>
<accession>A0A9J5WN06</accession>
<dbReference type="AlphaFoldDB" id="A0A9J5WN06"/>
<evidence type="ECO:0000313" key="2">
    <source>
        <dbReference type="Proteomes" id="UP000824120"/>
    </source>
</evidence>
<reference evidence="1 2" key="1">
    <citation type="submission" date="2020-09" db="EMBL/GenBank/DDBJ databases">
        <title>De no assembly of potato wild relative species, Solanum commersonii.</title>
        <authorList>
            <person name="Cho K."/>
        </authorList>
    </citation>
    <scope>NUCLEOTIDE SEQUENCE [LARGE SCALE GENOMIC DNA]</scope>
    <source>
        <strain evidence="1">LZ3.2</strain>
        <tissue evidence="1">Leaf</tissue>
    </source>
</reference>
<keyword evidence="2" id="KW-1185">Reference proteome</keyword>
<comment type="caution">
    <text evidence="1">The sequence shown here is derived from an EMBL/GenBank/DDBJ whole genome shotgun (WGS) entry which is preliminary data.</text>
</comment>
<dbReference type="EMBL" id="JACXVP010000011">
    <property type="protein sequence ID" value="KAG5576556.1"/>
    <property type="molecule type" value="Genomic_DNA"/>
</dbReference>
<sequence length="102" mass="11869">MVYRYFNAFIVEESFIQAKPYKPTQGVTLKMVGLKETPKENLLFHFLIFNMISLDASSRRCQPQLPKNHLRLCDANTLSRFKASLTKKEEEVILILADFLET</sequence>
<proteinExistence type="predicted"/>
<protein>
    <submittedName>
        <fullName evidence="1">Uncharacterized protein</fullName>
    </submittedName>
</protein>
<evidence type="ECO:0000313" key="1">
    <source>
        <dbReference type="EMBL" id="KAG5576556.1"/>
    </source>
</evidence>